<proteinExistence type="predicted"/>
<dbReference type="SMART" id="SM00360">
    <property type="entry name" value="RRM"/>
    <property type="match status" value="1"/>
</dbReference>
<feature type="region of interest" description="Disordered" evidence="4">
    <location>
        <begin position="700"/>
        <end position="767"/>
    </location>
</feature>
<evidence type="ECO:0000256" key="3">
    <source>
        <dbReference type="PROSITE-ProRule" id="PRU00176"/>
    </source>
</evidence>
<keyword evidence="7" id="KW-1185">Reference proteome</keyword>
<accession>A0ABR1JF20</accession>
<keyword evidence="2 3" id="KW-0694">RNA-binding</keyword>
<dbReference type="Gene3D" id="3.30.70.330">
    <property type="match status" value="1"/>
</dbReference>
<evidence type="ECO:0000256" key="4">
    <source>
        <dbReference type="SAM" id="MobiDB-lite"/>
    </source>
</evidence>
<dbReference type="PANTHER" id="PTHR24012">
    <property type="entry name" value="RNA BINDING PROTEIN"/>
    <property type="match status" value="1"/>
</dbReference>
<evidence type="ECO:0000259" key="5">
    <source>
        <dbReference type="PROSITE" id="PS50102"/>
    </source>
</evidence>
<dbReference type="InterPro" id="IPR012677">
    <property type="entry name" value="Nucleotide-bd_a/b_plait_sf"/>
</dbReference>
<name>A0ABR1JF20_9AGAR</name>
<dbReference type="EMBL" id="JBANRG010000020">
    <property type="protein sequence ID" value="KAK7457147.1"/>
    <property type="molecule type" value="Genomic_DNA"/>
</dbReference>
<dbReference type="CDD" id="cd00590">
    <property type="entry name" value="RRM_SF"/>
    <property type="match status" value="2"/>
</dbReference>
<reference evidence="6 7" key="1">
    <citation type="submission" date="2024-01" db="EMBL/GenBank/DDBJ databases">
        <title>A draft genome for the cacao thread blight pathogen Marasmiellus scandens.</title>
        <authorList>
            <person name="Baruah I.K."/>
            <person name="Leung J."/>
            <person name="Bukari Y."/>
            <person name="Amoako-Attah I."/>
            <person name="Meinhardt L.W."/>
            <person name="Bailey B.A."/>
            <person name="Cohen S.P."/>
        </authorList>
    </citation>
    <scope>NUCLEOTIDE SEQUENCE [LARGE SCALE GENOMIC DNA]</scope>
    <source>
        <strain evidence="6 7">GH-19</strain>
    </source>
</reference>
<evidence type="ECO:0000256" key="1">
    <source>
        <dbReference type="ARBA" id="ARBA00022737"/>
    </source>
</evidence>
<evidence type="ECO:0000313" key="7">
    <source>
        <dbReference type="Proteomes" id="UP001498398"/>
    </source>
</evidence>
<protein>
    <recommendedName>
        <fullName evidence="5">RRM domain-containing protein</fullName>
    </recommendedName>
</protein>
<dbReference type="PROSITE" id="PS50102">
    <property type="entry name" value="RRM"/>
    <property type="match status" value="1"/>
</dbReference>
<keyword evidence="1" id="KW-0677">Repeat</keyword>
<dbReference type="SUPFAM" id="SSF54928">
    <property type="entry name" value="RNA-binding domain, RBD"/>
    <property type="match status" value="2"/>
</dbReference>
<dbReference type="Pfam" id="PF00076">
    <property type="entry name" value="RRM_1"/>
    <property type="match status" value="1"/>
</dbReference>
<organism evidence="6 7">
    <name type="scientific">Marasmiellus scandens</name>
    <dbReference type="NCBI Taxonomy" id="2682957"/>
    <lineage>
        <taxon>Eukaryota</taxon>
        <taxon>Fungi</taxon>
        <taxon>Dikarya</taxon>
        <taxon>Basidiomycota</taxon>
        <taxon>Agaricomycotina</taxon>
        <taxon>Agaricomycetes</taxon>
        <taxon>Agaricomycetidae</taxon>
        <taxon>Agaricales</taxon>
        <taxon>Marasmiineae</taxon>
        <taxon>Omphalotaceae</taxon>
        <taxon>Marasmiellus</taxon>
    </lineage>
</organism>
<dbReference type="Proteomes" id="UP001498398">
    <property type="component" value="Unassembled WGS sequence"/>
</dbReference>
<dbReference type="InterPro" id="IPR000504">
    <property type="entry name" value="RRM_dom"/>
</dbReference>
<comment type="caution">
    <text evidence="6">The sequence shown here is derived from an EMBL/GenBank/DDBJ whole genome shotgun (WGS) entry which is preliminary data.</text>
</comment>
<evidence type="ECO:0000313" key="6">
    <source>
        <dbReference type="EMBL" id="KAK7457147.1"/>
    </source>
</evidence>
<sequence>MATHKPHPLLKKPVFFIQRVPANLHQDDLLKLFPESVSNATVTLTQASPTRKNKTGDQVARVSFPDMATAEKAMALLQFEILPTSNHSIGFCLKERSFPIKPRPAVSPRLFRYQTSGLTRSVIYDVLRLFGPIFLIRVKEQNTASVVFWKEEDADAAFQSLGHWRIDGESIGVRLWPVYPHDSQSSQAPNAIEAPITVQDTHSTAPGPAKTEPVVYDSCRLFCNYLPPAMDNTGLRKLFEKFGHITSAEVYNKPKRGYAHGLVTFRNREDALHAIDALNGTLLGKKKILVRLDRPKDWTVGTRSTVSLEPRLKRIKLTFVHAKHQPEPVEFFDAPEEPDSSHIHPDQSFSQSYSILSLTESQVTLANSSFADSADIGASSKPAYSEAAAAAAPPWYIADTDNGQKPSSTGVVDESNLVSHLLAQTWKDEADRLRAELNDVRARESKLAEEWAKGLKERQKQMEEMVRDWEERKELMKQNEQLERENSRLAGQLDLMVESEKQEKVNADTTQKEIRRLHTEVALLRLREEELEGQVESEKVKVDTAMEEIMELRSEAVSFRRREEEFEGKVVGLTRELEESEKLREKMASRNVELGEKLEDLTRKSEESKKLQEKMASRNVELEERLGCLTRKSEESKKLQEKMADKNAELEGKVEDLTRKLEETKKIQEKIESENAELGKQLKLSESRRKVLELEADRPRWEEAKRKREEAEREEREKELQRKRQKELEEKRRRMQEMEQEERAAEEKRRLEEERRKAEEERNRPELEEKLKREKAWKRATAAENRRCHDRDQNTWGSWKWSNSLALSRFKLVMEEFEKAKFSPQAPMTVLSIPWPVLDSPFSFSVRNVQWDAVERFFRTIRPMVGLSEYKALLERSHKAFHPDRWRSRNLLSSVMEEEQRRLFERAGNIVSQALTPIWRNSKE</sequence>
<feature type="domain" description="RRM" evidence="5">
    <location>
        <begin position="219"/>
        <end position="295"/>
    </location>
</feature>
<dbReference type="InterPro" id="IPR035979">
    <property type="entry name" value="RBD_domain_sf"/>
</dbReference>
<evidence type="ECO:0000256" key="2">
    <source>
        <dbReference type="ARBA" id="ARBA00022884"/>
    </source>
</evidence>
<gene>
    <name evidence="6" type="ORF">VKT23_010447</name>
</gene>